<dbReference type="Proteomes" id="UP000199031">
    <property type="component" value="Unassembled WGS sequence"/>
</dbReference>
<protein>
    <submittedName>
        <fullName evidence="3">Lysophospholipase L1</fullName>
    </submittedName>
</protein>
<dbReference type="STRING" id="1465490.SAMN05444277_11491"/>
<gene>
    <name evidence="3" type="ORF">SAMN05444277_11491</name>
</gene>
<dbReference type="InterPro" id="IPR013830">
    <property type="entry name" value="SGNH_hydro"/>
</dbReference>
<sequence length="220" mass="25481">MKRIACYLFIFCFVFSLTLHAQQPAFYNDIQKFKEQDSINPPPQHPILLIGSSSFTKWKDVQSYFPGYTILNRGFGGSSLPDLIRYANDIIFPYNPKEIIIYCGDNDFAVKDYVSPEIVFERFKTLYAVIRSKLADVPVAFISIKPSPSRRKYWPQMIEANKMIKDYIGTQQHASFIDVFHPMLNENKDAKPEIFLSDSLHMNANGYAIWQKAIQPYLVK</sequence>
<feature type="chain" id="PRO_5011567449" evidence="1">
    <location>
        <begin position="22"/>
        <end position="220"/>
    </location>
</feature>
<dbReference type="SUPFAM" id="SSF52266">
    <property type="entry name" value="SGNH hydrolase"/>
    <property type="match status" value="1"/>
</dbReference>
<dbReference type="RefSeq" id="WP_090662296.1">
    <property type="nucleotide sequence ID" value="NZ_FOXQ01000014.1"/>
</dbReference>
<dbReference type="InterPro" id="IPR036514">
    <property type="entry name" value="SGNH_hydro_sf"/>
</dbReference>
<evidence type="ECO:0000256" key="1">
    <source>
        <dbReference type="SAM" id="SignalP"/>
    </source>
</evidence>
<accession>A0A1I5YW46</accession>
<dbReference type="AlphaFoldDB" id="A0A1I5YW46"/>
<reference evidence="3 4" key="1">
    <citation type="submission" date="2016-10" db="EMBL/GenBank/DDBJ databases">
        <authorList>
            <person name="de Groot N.N."/>
        </authorList>
    </citation>
    <scope>NUCLEOTIDE SEQUENCE [LARGE SCALE GENOMIC DNA]</scope>
    <source>
        <strain evidence="3 4">DSM 28286</strain>
    </source>
</reference>
<dbReference type="Gene3D" id="3.40.50.1110">
    <property type="entry name" value="SGNH hydrolase"/>
    <property type="match status" value="1"/>
</dbReference>
<feature type="domain" description="SGNH hydrolase-type esterase" evidence="2">
    <location>
        <begin position="60"/>
        <end position="209"/>
    </location>
</feature>
<feature type="signal peptide" evidence="1">
    <location>
        <begin position="1"/>
        <end position="21"/>
    </location>
</feature>
<dbReference type="Pfam" id="PF13472">
    <property type="entry name" value="Lipase_GDSL_2"/>
    <property type="match status" value="1"/>
</dbReference>
<evidence type="ECO:0000313" key="4">
    <source>
        <dbReference type="Proteomes" id="UP000199031"/>
    </source>
</evidence>
<organism evidence="3 4">
    <name type="scientific">Parafilimonas terrae</name>
    <dbReference type="NCBI Taxonomy" id="1465490"/>
    <lineage>
        <taxon>Bacteria</taxon>
        <taxon>Pseudomonadati</taxon>
        <taxon>Bacteroidota</taxon>
        <taxon>Chitinophagia</taxon>
        <taxon>Chitinophagales</taxon>
        <taxon>Chitinophagaceae</taxon>
        <taxon>Parafilimonas</taxon>
    </lineage>
</organism>
<keyword evidence="1" id="KW-0732">Signal</keyword>
<proteinExistence type="predicted"/>
<dbReference type="EMBL" id="FOXQ01000014">
    <property type="protein sequence ID" value="SFQ48456.1"/>
    <property type="molecule type" value="Genomic_DNA"/>
</dbReference>
<name>A0A1I5YW46_9BACT</name>
<evidence type="ECO:0000313" key="3">
    <source>
        <dbReference type="EMBL" id="SFQ48456.1"/>
    </source>
</evidence>
<evidence type="ECO:0000259" key="2">
    <source>
        <dbReference type="Pfam" id="PF13472"/>
    </source>
</evidence>
<dbReference type="GO" id="GO:0016788">
    <property type="term" value="F:hydrolase activity, acting on ester bonds"/>
    <property type="evidence" value="ECO:0007669"/>
    <property type="project" value="UniProtKB-ARBA"/>
</dbReference>
<dbReference type="OrthoDB" id="9790057at2"/>
<keyword evidence="4" id="KW-1185">Reference proteome</keyword>